<dbReference type="InterPro" id="IPR009003">
    <property type="entry name" value="Peptidase_S1_PA"/>
</dbReference>
<sequence length="321" mass="36695">NRPDDCQFAKSRGKCIAHHGTGLIYSYEYPKKIGDEKKTDEIDEDNGVDECMEETSDANKDLVEETSNANTELECSAGDVEDESIDSFDIFQYFDCRQDPCPCRECVRSGKKCWEWGNVYVLTAKHVVFDKLEAEKTIVEMYYEDKQKNNVKKLYGVDVGSKDINKGDWIKLECITHDRDLFAKLYSTSERFSDLKDTINEMYWESPSRMSLIVSHPHGWVKQVTIGDWTERHVIETSEDGDELVGYTYNTATCKGSSGAPVLILGMRQPNSDYRTWLARHHVHCSSKALDKNISGLEEEIKVELDDDTEVVDDEVVSEKC</sequence>
<organism evidence="1">
    <name type="scientific">Arion vulgaris</name>
    <dbReference type="NCBI Taxonomy" id="1028688"/>
    <lineage>
        <taxon>Eukaryota</taxon>
        <taxon>Metazoa</taxon>
        <taxon>Spiralia</taxon>
        <taxon>Lophotrochozoa</taxon>
        <taxon>Mollusca</taxon>
        <taxon>Gastropoda</taxon>
        <taxon>Heterobranchia</taxon>
        <taxon>Euthyneura</taxon>
        <taxon>Panpulmonata</taxon>
        <taxon>Eupulmonata</taxon>
        <taxon>Stylommatophora</taxon>
        <taxon>Helicina</taxon>
        <taxon>Arionoidea</taxon>
        <taxon>Arionidae</taxon>
        <taxon>Arion</taxon>
    </lineage>
</organism>
<dbReference type="EMBL" id="HACG01028670">
    <property type="protein sequence ID" value="CEK75535.1"/>
    <property type="molecule type" value="Transcribed_RNA"/>
</dbReference>
<dbReference type="EMBL" id="HACG01028671">
    <property type="protein sequence ID" value="CEK75536.1"/>
    <property type="molecule type" value="Transcribed_RNA"/>
</dbReference>
<name>A0A0B7A6D1_9EUPU</name>
<protein>
    <recommendedName>
        <fullName evidence="3">Peptidase S1 domain-containing protein</fullName>
    </recommendedName>
</protein>
<evidence type="ECO:0008006" key="3">
    <source>
        <dbReference type="Google" id="ProtNLM"/>
    </source>
</evidence>
<reference evidence="1" key="1">
    <citation type="submission" date="2014-12" db="EMBL/GenBank/DDBJ databases">
        <title>Insight into the proteome of Arion vulgaris.</title>
        <authorList>
            <person name="Aradska J."/>
            <person name="Bulat T."/>
            <person name="Smidak R."/>
            <person name="Sarate P."/>
            <person name="Gangsoo J."/>
            <person name="Sialana F."/>
            <person name="Bilban M."/>
            <person name="Lubec G."/>
        </authorList>
    </citation>
    <scope>NUCLEOTIDE SEQUENCE</scope>
    <source>
        <tissue evidence="1">Skin</tissue>
    </source>
</reference>
<gene>
    <name evidence="1" type="primary">ORF95923</name>
    <name evidence="2" type="synonym">ORF95926</name>
</gene>
<proteinExistence type="predicted"/>
<dbReference type="AlphaFoldDB" id="A0A0B7A6D1"/>
<dbReference type="SUPFAM" id="SSF50494">
    <property type="entry name" value="Trypsin-like serine proteases"/>
    <property type="match status" value="1"/>
</dbReference>
<accession>A0A0B7A6D1</accession>
<evidence type="ECO:0000313" key="1">
    <source>
        <dbReference type="EMBL" id="CEK75535.1"/>
    </source>
</evidence>
<evidence type="ECO:0000313" key="2">
    <source>
        <dbReference type="EMBL" id="CEK75536.1"/>
    </source>
</evidence>
<feature type="non-terminal residue" evidence="1">
    <location>
        <position position="1"/>
    </location>
</feature>